<keyword evidence="1" id="KW-0732">Signal</keyword>
<dbReference type="EMBL" id="BDOQ01000002">
    <property type="protein sequence ID" value="GBG13080.1"/>
    <property type="molecule type" value="Genomic_DNA"/>
</dbReference>
<dbReference type="Proteomes" id="UP000245081">
    <property type="component" value="Unassembled WGS sequence"/>
</dbReference>
<organism evidence="2 3">
    <name type="scientific">Novimethylophilus kurashikiensis</name>
    <dbReference type="NCBI Taxonomy" id="1825523"/>
    <lineage>
        <taxon>Bacteria</taxon>
        <taxon>Pseudomonadati</taxon>
        <taxon>Pseudomonadota</taxon>
        <taxon>Betaproteobacteria</taxon>
        <taxon>Nitrosomonadales</taxon>
        <taxon>Methylophilaceae</taxon>
        <taxon>Novimethylophilus</taxon>
    </lineage>
</organism>
<feature type="chain" id="PRO_5015355284" evidence="1">
    <location>
        <begin position="22"/>
        <end position="96"/>
    </location>
</feature>
<dbReference type="SUPFAM" id="SSF46626">
    <property type="entry name" value="Cytochrome c"/>
    <property type="match status" value="1"/>
</dbReference>
<dbReference type="GO" id="GO:0009055">
    <property type="term" value="F:electron transfer activity"/>
    <property type="evidence" value="ECO:0007669"/>
    <property type="project" value="InterPro"/>
</dbReference>
<dbReference type="RefSeq" id="WP_109014288.1">
    <property type="nucleotide sequence ID" value="NZ_BDOQ01000002.1"/>
</dbReference>
<gene>
    <name evidence="2" type="ORF">NMK_0618</name>
</gene>
<evidence type="ECO:0000313" key="2">
    <source>
        <dbReference type="EMBL" id="GBG13080.1"/>
    </source>
</evidence>
<feature type="signal peptide" evidence="1">
    <location>
        <begin position="1"/>
        <end position="21"/>
    </location>
</feature>
<name>A0A2R5F3L0_9PROT</name>
<proteinExistence type="predicted"/>
<evidence type="ECO:0000256" key="1">
    <source>
        <dbReference type="SAM" id="SignalP"/>
    </source>
</evidence>
<protein>
    <submittedName>
        <fullName evidence="2">Cytochrome C</fullName>
    </submittedName>
</protein>
<dbReference type="AlphaFoldDB" id="A0A2R5F3L0"/>
<dbReference type="OrthoDB" id="8593494at2"/>
<dbReference type="GO" id="GO:0020037">
    <property type="term" value="F:heme binding"/>
    <property type="evidence" value="ECO:0007669"/>
    <property type="project" value="InterPro"/>
</dbReference>
<accession>A0A2R5F3L0</accession>
<sequence>MTKKTVWMGLLAVAVSGTAWAEEDQIELKPGIGREQVMANCVMCHSLDMIQINSPFMKKEKWAATVNKMRNVMGAPISDEDAVLIVDYLTRQYGVD</sequence>
<reference evidence="2 3" key="1">
    <citation type="journal article" date="2018" name="Environ. Microbiol.">
        <title>Isolation and genomic characterization of Novimethylophilus kurashikiensis gen. nov. sp. nov., a new lanthanide-dependent methylotrophic species of Methylophilaceae.</title>
        <authorList>
            <person name="Lv H."/>
            <person name="Sahin N."/>
            <person name="Tani A."/>
        </authorList>
    </citation>
    <scope>NUCLEOTIDE SEQUENCE [LARGE SCALE GENOMIC DNA]</scope>
    <source>
        <strain evidence="2 3">La2-4</strain>
    </source>
</reference>
<evidence type="ECO:0000313" key="3">
    <source>
        <dbReference type="Proteomes" id="UP000245081"/>
    </source>
</evidence>
<dbReference type="Gene3D" id="1.10.760.10">
    <property type="entry name" value="Cytochrome c-like domain"/>
    <property type="match status" value="1"/>
</dbReference>
<keyword evidence="3" id="KW-1185">Reference proteome</keyword>
<dbReference type="InterPro" id="IPR036909">
    <property type="entry name" value="Cyt_c-like_dom_sf"/>
</dbReference>
<comment type="caution">
    <text evidence="2">The sequence shown here is derived from an EMBL/GenBank/DDBJ whole genome shotgun (WGS) entry which is preliminary data.</text>
</comment>